<evidence type="ECO:0000313" key="5">
    <source>
        <dbReference type="EMBL" id="KKY13767.1"/>
    </source>
</evidence>
<dbReference type="PANTHER" id="PTHR47424">
    <property type="entry name" value="REGULATORY PROTEIN GAL4"/>
    <property type="match status" value="1"/>
</dbReference>
<evidence type="ECO:0000256" key="3">
    <source>
        <dbReference type="ARBA" id="ARBA00023242"/>
    </source>
</evidence>
<dbReference type="GO" id="GO:0000978">
    <property type="term" value="F:RNA polymerase II cis-regulatory region sequence-specific DNA binding"/>
    <property type="evidence" value="ECO:0007669"/>
    <property type="project" value="TreeGrafter"/>
</dbReference>
<accession>A0A0G2DRW6</accession>
<dbReference type="Pfam" id="PF04082">
    <property type="entry name" value="Fungal_trans"/>
    <property type="match status" value="1"/>
</dbReference>
<dbReference type="InterPro" id="IPR007219">
    <property type="entry name" value="XnlR_reg_dom"/>
</dbReference>
<dbReference type="GO" id="GO:0000435">
    <property type="term" value="P:positive regulation of transcription from RNA polymerase II promoter by galactose"/>
    <property type="evidence" value="ECO:0007669"/>
    <property type="project" value="TreeGrafter"/>
</dbReference>
<keyword evidence="3" id="KW-0539">Nucleus</keyword>
<name>A0A0G2DRW6_9PEZI</name>
<dbReference type="GO" id="GO:0000981">
    <property type="term" value="F:DNA-binding transcription factor activity, RNA polymerase II-specific"/>
    <property type="evidence" value="ECO:0007669"/>
    <property type="project" value="TreeGrafter"/>
</dbReference>
<dbReference type="GO" id="GO:0006351">
    <property type="term" value="P:DNA-templated transcription"/>
    <property type="evidence" value="ECO:0007669"/>
    <property type="project" value="InterPro"/>
</dbReference>
<dbReference type="GO" id="GO:0005634">
    <property type="term" value="C:nucleus"/>
    <property type="evidence" value="ECO:0007669"/>
    <property type="project" value="TreeGrafter"/>
</dbReference>
<dbReference type="EMBL" id="LAQI01000258">
    <property type="protein sequence ID" value="KKY13767.1"/>
    <property type="molecule type" value="Genomic_DNA"/>
</dbReference>
<reference evidence="5 6" key="1">
    <citation type="submission" date="2015-03" db="EMBL/GenBank/DDBJ databases">
        <authorList>
            <person name="Morales-Cruz A."/>
            <person name="Amrine K.C."/>
            <person name="Cantu D."/>
        </authorList>
    </citation>
    <scope>NUCLEOTIDE SEQUENCE [LARGE SCALE GENOMIC DNA]</scope>
    <source>
        <strain evidence="5">DS831</strain>
    </source>
</reference>
<dbReference type="AlphaFoldDB" id="A0A0G2DRW6"/>
<gene>
    <name evidence="5" type="ORF">UCDDS831_g08744</name>
</gene>
<evidence type="ECO:0000259" key="4">
    <source>
        <dbReference type="SMART" id="SM00906"/>
    </source>
</evidence>
<dbReference type="SMART" id="SM00906">
    <property type="entry name" value="Fungal_trans"/>
    <property type="match status" value="1"/>
</dbReference>
<proteinExistence type="predicted"/>
<evidence type="ECO:0000256" key="2">
    <source>
        <dbReference type="ARBA" id="ARBA00023163"/>
    </source>
</evidence>
<keyword evidence="1" id="KW-0805">Transcription regulation</keyword>
<evidence type="ECO:0000256" key="1">
    <source>
        <dbReference type="ARBA" id="ARBA00023015"/>
    </source>
</evidence>
<organism evidence="5 6">
    <name type="scientific">Diplodia seriata</name>
    <dbReference type="NCBI Taxonomy" id="420778"/>
    <lineage>
        <taxon>Eukaryota</taxon>
        <taxon>Fungi</taxon>
        <taxon>Dikarya</taxon>
        <taxon>Ascomycota</taxon>
        <taxon>Pezizomycotina</taxon>
        <taxon>Dothideomycetes</taxon>
        <taxon>Dothideomycetes incertae sedis</taxon>
        <taxon>Botryosphaeriales</taxon>
        <taxon>Botryosphaeriaceae</taxon>
        <taxon>Diplodia</taxon>
    </lineage>
</organism>
<dbReference type="PANTHER" id="PTHR47424:SF15">
    <property type="entry name" value="ZN(II)2CYS6 TRANSCRIPTION FACTOR (EUROFUNG)"/>
    <property type="match status" value="1"/>
</dbReference>
<dbReference type="CDD" id="cd12148">
    <property type="entry name" value="fungal_TF_MHR"/>
    <property type="match status" value="1"/>
</dbReference>
<protein>
    <submittedName>
        <fullName evidence="5">Putative c6 zinc finger domain protein</fullName>
    </submittedName>
</protein>
<keyword evidence="2" id="KW-0804">Transcription</keyword>
<dbReference type="InterPro" id="IPR051127">
    <property type="entry name" value="Fungal_SecMet_Regulators"/>
</dbReference>
<dbReference type="GO" id="GO:0008270">
    <property type="term" value="F:zinc ion binding"/>
    <property type="evidence" value="ECO:0007669"/>
    <property type="project" value="InterPro"/>
</dbReference>
<reference evidence="5 6" key="2">
    <citation type="submission" date="2015-05" db="EMBL/GenBank/DDBJ databases">
        <title>Distinctive expansion of gene families associated with plant cell wall degradation and secondary metabolism in the genomes of grapevine trunk pathogens.</title>
        <authorList>
            <person name="Lawrence D.P."/>
            <person name="Travadon R."/>
            <person name="Rolshausen P.E."/>
            <person name="Baumgartner K."/>
        </authorList>
    </citation>
    <scope>NUCLEOTIDE SEQUENCE [LARGE SCALE GENOMIC DNA]</scope>
    <source>
        <strain evidence="5">DS831</strain>
    </source>
</reference>
<feature type="domain" description="Xylanolytic transcriptional activator regulatory" evidence="4">
    <location>
        <begin position="56"/>
        <end position="124"/>
    </location>
</feature>
<evidence type="ECO:0000313" key="6">
    <source>
        <dbReference type="Proteomes" id="UP000034182"/>
    </source>
</evidence>
<comment type="caution">
    <text evidence="5">The sequence shown here is derived from an EMBL/GenBank/DDBJ whole genome shotgun (WGS) entry which is preliminary data.</text>
</comment>
<sequence>MAMGAISTEEEYWRAKLLGQARTEAESVRYHVNVKAVQVALLMAHYEFATGHPNLAYLSLGSAVTKAFAAGIHKAGRGSDRPEVSRTMWNLFCNESISCLMLGRPYLLSRDIITVPLPETPSFVASLVRLCMTIRHTHQLYFDDKTSTISNMVDSANEILRELQAFSASVKEDIGVHIGASTCPASGEKLAWHVVTNYLYFYTQILAFRPLLLLHIELHRGPDAANHPHTTTTPALLHARSHAIEAARSIIAFAETLLSTPSAPNIQARNHPPPHPTPSPHALTPSVCQGLCNHGYFLESACFVLVLAAATHDRGGTPASDRGMAAAKKSHVQHVARGLAALRGLVQREPIPSVVAALERMLGKLAECAGNVQGNRQSATPAAAPAEQGDAVVVDLQADGPTAEAAATTTLQMGGDGDVEMLPDDVLGEQGGGGVWEGGDQGVLAAGQDGGRGGVLEDFELPNMDWGIDFSLLDVEEFVSVMGIQPGLNTFH</sequence>
<dbReference type="Proteomes" id="UP000034182">
    <property type="component" value="Unassembled WGS sequence"/>
</dbReference>